<dbReference type="Proteomes" id="UP001432322">
    <property type="component" value="Unassembled WGS sequence"/>
</dbReference>
<evidence type="ECO:0000256" key="1">
    <source>
        <dbReference type="SAM" id="Phobius"/>
    </source>
</evidence>
<evidence type="ECO:0000313" key="3">
    <source>
        <dbReference type="Proteomes" id="UP001432322"/>
    </source>
</evidence>
<organism evidence="2 3">
    <name type="scientific">Pristionchus fissidentatus</name>
    <dbReference type="NCBI Taxonomy" id="1538716"/>
    <lineage>
        <taxon>Eukaryota</taxon>
        <taxon>Metazoa</taxon>
        <taxon>Ecdysozoa</taxon>
        <taxon>Nematoda</taxon>
        <taxon>Chromadorea</taxon>
        <taxon>Rhabditida</taxon>
        <taxon>Rhabditina</taxon>
        <taxon>Diplogasteromorpha</taxon>
        <taxon>Diplogasteroidea</taxon>
        <taxon>Neodiplogasteridae</taxon>
        <taxon>Pristionchus</taxon>
    </lineage>
</organism>
<feature type="non-terminal residue" evidence="2">
    <location>
        <position position="103"/>
    </location>
</feature>
<keyword evidence="1" id="KW-0812">Transmembrane</keyword>
<dbReference type="PANTHER" id="PTHR45830:SF15">
    <property type="entry name" value="SERPENTINE RECEPTOR, CLASS I"/>
    <property type="match status" value="1"/>
</dbReference>
<keyword evidence="1" id="KW-0472">Membrane</keyword>
<dbReference type="EMBL" id="BTSY01000004">
    <property type="protein sequence ID" value="GMT23053.1"/>
    <property type="molecule type" value="Genomic_DNA"/>
</dbReference>
<protein>
    <recommendedName>
        <fullName evidence="4">G protein-coupled receptor</fullName>
    </recommendedName>
</protein>
<accession>A0AAV5VXS9</accession>
<gene>
    <name evidence="2" type="ORF">PFISCL1PPCAC_14350</name>
</gene>
<feature type="transmembrane region" description="Helical" evidence="1">
    <location>
        <begin position="53"/>
        <end position="77"/>
    </location>
</feature>
<reference evidence="2" key="1">
    <citation type="submission" date="2023-10" db="EMBL/GenBank/DDBJ databases">
        <title>Genome assembly of Pristionchus species.</title>
        <authorList>
            <person name="Yoshida K."/>
            <person name="Sommer R.J."/>
        </authorList>
    </citation>
    <scope>NUCLEOTIDE SEQUENCE</scope>
    <source>
        <strain evidence="2">RS5133</strain>
    </source>
</reference>
<dbReference type="PANTHER" id="PTHR45830">
    <property type="entry name" value="SERPENTINE RECEPTOR, CLASS I"/>
    <property type="match status" value="1"/>
</dbReference>
<dbReference type="AlphaFoldDB" id="A0AAV5VXS9"/>
<evidence type="ECO:0008006" key="4">
    <source>
        <dbReference type="Google" id="ProtNLM"/>
    </source>
</evidence>
<keyword evidence="1" id="KW-1133">Transmembrane helix</keyword>
<sequence length="103" mass="11810">DLLYGLHWDRDYFVDVVFRVQAILPIICIFTVYPANLYLLLVESPAMNRTIRAAYIANLIAHIFCDFIFSVLLRVYAFPPYGLFYCEGILCGDGANKQIIIVL</sequence>
<keyword evidence="3" id="KW-1185">Reference proteome</keyword>
<feature type="non-terminal residue" evidence="2">
    <location>
        <position position="1"/>
    </location>
</feature>
<comment type="caution">
    <text evidence="2">The sequence shown here is derived from an EMBL/GenBank/DDBJ whole genome shotgun (WGS) entry which is preliminary data.</text>
</comment>
<evidence type="ECO:0000313" key="2">
    <source>
        <dbReference type="EMBL" id="GMT23053.1"/>
    </source>
</evidence>
<name>A0AAV5VXS9_9BILA</name>
<proteinExistence type="predicted"/>
<feature type="transmembrane region" description="Helical" evidence="1">
    <location>
        <begin position="20"/>
        <end position="41"/>
    </location>
</feature>